<feature type="binding site" evidence="14">
    <location>
        <position position="357"/>
    </location>
    <ligand>
        <name>Zn(2+)</name>
        <dbReference type="ChEBI" id="CHEBI:29105"/>
        <label>2</label>
    </ligand>
</feature>
<proteinExistence type="inferred from homology"/>
<keyword evidence="12" id="KW-0449">Lipoprotein</keyword>
<dbReference type="PANTHER" id="PTHR11596">
    <property type="entry name" value="ALKALINE PHOSPHATASE"/>
    <property type="match status" value="1"/>
</dbReference>
<dbReference type="OrthoDB" id="5818554at2759"/>
<evidence type="ECO:0000256" key="13">
    <source>
        <dbReference type="PIRSR" id="PIRSR601952-1"/>
    </source>
</evidence>
<feature type="binding site" evidence="14">
    <location>
        <position position="472"/>
    </location>
    <ligand>
        <name>Zn(2+)</name>
        <dbReference type="ChEBI" id="CHEBI:29105"/>
        <label>2</label>
    </ligand>
</feature>
<feature type="binding site" evidence="14">
    <location>
        <position position="199"/>
    </location>
    <ligand>
        <name>Mg(2+)</name>
        <dbReference type="ChEBI" id="CHEBI:18420"/>
    </ligand>
</feature>
<feature type="signal peptide" evidence="16">
    <location>
        <begin position="1"/>
        <end position="21"/>
    </location>
</feature>
<evidence type="ECO:0000256" key="14">
    <source>
        <dbReference type="PIRSR" id="PIRSR601952-2"/>
    </source>
</evidence>
<evidence type="ECO:0000256" key="2">
    <source>
        <dbReference type="ARBA" id="ARBA00005984"/>
    </source>
</evidence>
<dbReference type="FunFam" id="3.40.720.10:FF:000008">
    <property type="entry name" value="Alkaline phosphatase"/>
    <property type="match status" value="1"/>
</dbReference>
<evidence type="ECO:0000256" key="4">
    <source>
        <dbReference type="ARBA" id="ARBA00022475"/>
    </source>
</evidence>
<keyword evidence="10" id="KW-0472">Membrane</keyword>
<keyword evidence="6 14" id="KW-0479">Metal-binding</keyword>
<evidence type="ECO:0000313" key="17">
    <source>
        <dbReference type="EMBL" id="KAG5668054.1"/>
    </source>
</evidence>
<feature type="binding site" evidence="14">
    <location>
        <position position="201"/>
    </location>
    <ligand>
        <name>Mg(2+)</name>
        <dbReference type="ChEBI" id="CHEBI:18420"/>
    </ligand>
</feature>
<evidence type="ECO:0000256" key="15">
    <source>
        <dbReference type="RuleBase" id="RU003946"/>
    </source>
</evidence>
<evidence type="ECO:0000256" key="9">
    <source>
        <dbReference type="ARBA" id="ARBA00022842"/>
    </source>
</evidence>
<protein>
    <recommendedName>
        <fullName evidence="3">alkaline phosphatase</fullName>
        <ecNumber evidence="3">3.1.3.1</ecNumber>
    </recommendedName>
</protein>
<sequence>MKIKNLLTVYFMFLGFNFVKANNNEEWSYDDPRWDEYIPNWWDEENFVSPVGPSEEFHKSFWENRGQHLLHQKITSKVNTNKAKNLIIMVGDGMGLSTTMAARSYISDVSHELAFEKFPHTGMSKVYCVNYQVPESGCTATAFLTGIKNNFSVLGLTADVNLRNCSASKNREFQIDSIFKYAQDAGKSTGFVTTTRVTHATPAAAYAISASRYWEGNERTPVGCSDIAHQLIHGRIGRKFEVVLGGGRRYFEPTSNGGRRTDGRNLINEYMEIQRQNRQRAAVVFARDHLNAIETNRTDRLFGIFSDSHMEYKLLANQELQPSLTEMTAKALEMLQKNQKNGFVLLVEGGRIDTSHHQNRARLALEEVVEFNKAVEYVKNNTNEAETLILVTADHSHPFTIGGYLPRNRNILGPGDWSIEDQMWIFSAMYGQGQGNVEHTAENGFRKNPRGMNYMAASFRQPAAVPMDEGTHSGEDVGVYASGPWSHLFTGVYEQNFIAHAMMYATCLGPSDYLKNPNCR</sequence>
<evidence type="ECO:0000256" key="7">
    <source>
        <dbReference type="ARBA" id="ARBA00022801"/>
    </source>
</evidence>
<evidence type="ECO:0000256" key="3">
    <source>
        <dbReference type="ARBA" id="ARBA00012647"/>
    </source>
</evidence>
<keyword evidence="4" id="KW-1003">Cell membrane</keyword>
<feature type="binding site" evidence="14">
    <location>
        <position position="92"/>
    </location>
    <ligand>
        <name>Zn(2+)</name>
        <dbReference type="ChEBI" id="CHEBI:29105"/>
        <label>2</label>
    </ligand>
</feature>
<keyword evidence="16" id="KW-0732">Signal</keyword>
<keyword evidence="5" id="KW-0336">GPI-anchor</keyword>
<dbReference type="EMBL" id="JADBJN010000004">
    <property type="protein sequence ID" value="KAG5668054.1"/>
    <property type="molecule type" value="Genomic_DNA"/>
</dbReference>
<dbReference type="PRINTS" id="PR00113">
    <property type="entry name" value="ALKPHPHTASE"/>
</dbReference>
<feature type="binding site" evidence="14">
    <location>
        <position position="348"/>
    </location>
    <ligand>
        <name>Mg(2+)</name>
        <dbReference type="ChEBI" id="CHEBI:18420"/>
    </ligand>
</feature>
<dbReference type="Pfam" id="PF00245">
    <property type="entry name" value="Alk_phosphatase"/>
    <property type="match status" value="1"/>
</dbReference>
<evidence type="ECO:0000313" key="18">
    <source>
        <dbReference type="Proteomes" id="UP001107558"/>
    </source>
</evidence>
<dbReference type="GO" id="GO:0046872">
    <property type="term" value="F:metal ion binding"/>
    <property type="evidence" value="ECO:0007669"/>
    <property type="project" value="UniProtKB-KW"/>
</dbReference>
<comment type="cofactor">
    <cofactor evidence="14">
        <name>Zn(2+)</name>
        <dbReference type="ChEBI" id="CHEBI:29105"/>
    </cofactor>
    <text evidence="14">Binds 2 Zn(2+) ions.</text>
</comment>
<dbReference type="Proteomes" id="UP001107558">
    <property type="component" value="Chromosome 4"/>
</dbReference>
<name>A0A9J6BEW4_POLVA</name>
<feature type="active site" description="Phosphoserine intermediate" evidence="13">
    <location>
        <position position="136"/>
    </location>
</feature>
<keyword evidence="11" id="KW-0325">Glycoprotein</keyword>
<accession>A0A9J6BEW4</accession>
<keyword evidence="9 14" id="KW-0460">Magnesium</keyword>
<dbReference type="InterPro" id="IPR017850">
    <property type="entry name" value="Alkaline_phosphatase_core_sf"/>
</dbReference>
<dbReference type="Gene3D" id="3.40.720.10">
    <property type="entry name" value="Alkaline Phosphatase, subunit A"/>
    <property type="match status" value="1"/>
</dbReference>
<evidence type="ECO:0000256" key="5">
    <source>
        <dbReference type="ARBA" id="ARBA00022622"/>
    </source>
</evidence>
<feature type="binding site" evidence="14">
    <location>
        <position position="395"/>
    </location>
    <ligand>
        <name>Zn(2+)</name>
        <dbReference type="ChEBI" id="CHEBI:29105"/>
        <label>2</label>
    </ligand>
</feature>
<keyword evidence="7" id="KW-0378">Hydrolase</keyword>
<dbReference type="PANTHER" id="PTHR11596:SF95">
    <property type="entry name" value="ALKALINE PHOSPHATASE-RELATED"/>
    <property type="match status" value="1"/>
</dbReference>
<gene>
    <name evidence="17" type="ORF">PVAND_016010</name>
</gene>
<dbReference type="GO" id="GO:0004035">
    <property type="term" value="F:alkaline phosphatase activity"/>
    <property type="evidence" value="ECO:0007669"/>
    <property type="project" value="UniProtKB-EC"/>
</dbReference>
<dbReference type="CDD" id="cd16012">
    <property type="entry name" value="ALP"/>
    <property type="match status" value="1"/>
</dbReference>
<evidence type="ECO:0000256" key="8">
    <source>
        <dbReference type="ARBA" id="ARBA00022833"/>
    </source>
</evidence>
<dbReference type="GO" id="GO:0005886">
    <property type="term" value="C:plasma membrane"/>
    <property type="evidence" value="ECO:0007669"/>
    <property type="project" value="UniProtKB-SubCell"/>
</dbReference>
<dbReference type="EC" id="3.1.3.1" evidence="3"/>
<evidence type="ECO:0000256" key="12">
    <source>
        <dbReference type="ARBA" id="ARBA00023288"/>
    </source>
</evidence>
<keyword evidence="8 14" id="KW-0862">Zinc</keyword>
<reference evidence="17" key="1">
    <citation type="submission" date="2021-03" db="EMBL/GenBank/DDBJ databases">
        <title>Chromosome level genome of the anhydrobiotic midge Polypedilum vanderplanki.</title>
        <authorList>
            <person name="Yoshida Y."/>
            <person name="Kikawada T."/>
            <person name="Gusev O."/>
        </authorList>
    </citation>
    <scope>NUCLEOTIDE SEQUENCE</scope>
    <source>
        <strain evidence="17">NIAS01</strain>
        <tissue evidence="17">Whole body or cell culture</tissue>
    </source>
</reference>
<dbReference type="GO" id="GO:0098552">
    <property type="term" value="C:side of membrane"/>
    <property type="evidence" value="ECO:0007669"/>
    <property type="project" value="UniProtKB-KW"/>
</dbReference>
<comment type="similarity">
    <text evidence="2 15">Belongs to the alkaline phosphatase family.</text>
</comment>
<dbReference type="AlphaFoldDB" id="A0A9J6BEW4"/>
<feature type="binding site" evidence="14">
    <location>
        <position position="394"/>
    </location>
    <ligand>
        <name>Zn(2+)</name>
        <dbReference type="ChEBI" id="CHEBI:29105"/>
        <label>2</label>
    </ligand>
</feature>
<feature type="chain" id="PRO_5039946855" description="alkaline phosphatase" evidence="16">
    <location>
        <begin position="22"/>
        <end position="520"/>
    </location>
</feature>
<dbReference type="SMART" id="SM00098">
    <property type="entry name" value="alkPPc"/>
    <property type="match status" value="1"/>
</dbReference>
<evidence type="ECO:0000256" key="6">
    <source>
        <dbReference type="ARBA" id="ARBA00022723"/>
    </source>
</evidence>
<dbReference type="InterPro" id="IPR001952">
    <property type="entry name" value="Alkaline_phosphatase"/>
</dbReference>
<comment type="subcellular location">
    <subcellularLocation>
        <location evidence="1">Cell membrane</location>
        <topology evidence="1">Lipid-anchor</topology>
        <topology evidence="1">GPI-anchor</topology>
    </subcellularLocation>
</comment>
<comment type="cofactor">
    <cofactor evidence="14">
        <name>Mg(2+)</name>
        <dbReference type="ChEBI" id="CHEBI:18420"/>
    </cofactor>
    <text evidence="14">Binds 1 Mg(2+) ion.</text>
</comment>
<feature type="binding site" evidence="14">
    <location>
        <position position="92"/>
    </location>
    <ligand>
        <name>Mg(2+)</name>
        <dbReference type="ChEBI" id="CHEBI:18420"/>
    </ligand>
</feature>
<feature type="binding site" evidence="14">
    <location>
        <position position="353"/>
    </location>
    <ligand>
        <name>Zn(2+)</name>
        <dbReference type="ChEBI" id="CHEBI:29105"/>
        <label>1</label>
    </ligand>
</feature>
<evidence type="ECO:0000256" key="11">
    <source>
        <dbReference type="ARBA" id="ARBA00023180"/>
    </source>
</evidence>
<evidence type="ECO:0000256" key="1">
    <source>
        <dbReference type="ARBA" id="ARBA00004609"/>
    </source>
</evidence>
<organism evidence="17 18">
    <name type="scientific">Polypedilum vanderplanki</name>
    <name type="common">Sleeping chironomid midge</name>
    <dbReference type="NCBI Taxonomy" id="319348"/>
    <lineage>
        <taxon>Eukaryota</taxon>
        <taxon>Metazoa</taxon>
        <taxon>Ecdysozoa</taxon>
        <taxon>Arthropoda</taxon>
        <taxon>Hexapoda</taxon>
        <taxon>Insecta</taxon>
        <taxon>Pterygota</taxon>
        <taxon>Neoptera</taxon>
        <taxon>Endopterygota</taxon>
        <taxon>Diptera</taxon>
        <taxon>Nematocera</taxon>
        <taxon>Chironomoidea</taxon>
        <taxon>Chironomidae</taxon>
        <taxon>Chironominae</taxon>
        <taxon>Polypedilum</taxon>
        <taxon>Polypedilum</taxon>
    </lineage>
</organism>
<evidence type="ECO:0000256" key="10">
    <source>
        <dbReference type="ARBA" id="ARBA00023136"/>
    </source>
</evidence>
<keyword evidence="18" id="KW-1185">Reference proteome</keyword>
<dbReference type="SUPFAM" id="SSF53649">
    <property type="entry name" value="Alkaline phosphatase-like"/>
    <property type="match status" value="1"/>
</dbReference>
<evidence type="ECO:0000256" key="16">
    <source>
        <dbReference type="SAM" id="SignalP"/>
    </source>
</evidence>
<comment type="caution">
    <text evidence="17">The sequence shown here is derived from an EMBL/GenBank/DDBJ whole genome shotgun (WGS) entry which is preliminary data.</text>
</comment>